<feature type="transmembrane region" description="Helical" evidence="7">
    <location>
        <begin position="208"/>
        <end position="228"/>
    </location>
</feature>
<feature type="transmembrane region" description="Helical" evidence="7">
    <location>
        <begin position="91"/>
        <end position="113"/>
    </location>
</feature>
<feature type="domain" description="EamA" evidence="8">
    <location>
        <begin position="149"/>
        <end position="279"/>
    </location>
</feature>
<evidence type="ECO:0000256" key="4">
    <source>
        <dbReference type="ARBA" id="ARBA00022989"/>
    </source>
</evidence>
<dbReference type="HOGENOM" id="CLU_033863_10_2_11"/>
<dbReference type="Pfam" id="PF00892">
    <property type="entry name" value="EamA"/>
    <property type="match status" value="2"/>
</dbReference>
<name>D5UME1_TSUPD</name>
<feature type="transmembrane region" description="Helical" evidence="7">
    <location>
        <begin position="122"/>
        <end position="140"/>
    </location>
</feature>
<evidence type="ECO:0000256" key="1">
    <source>
        <dbReference type="ARBA" id="ARBA00004141"/>
    </source>
</evidence>
<evidence type="ECO:0000256" key="5">
    <source>
        <dbReference type="ARBA" id="ARBA00023136"/>
    </source>
</evidence>
<keyword evidence="5 7" id="KW-0472">Membrane</keyword>
<sequence length="324" mass="32245">MRIPPVLAVSVVLLWALGYPVAAIGVASMSPFLLLLLRFAISGVLMIGLVRATHRTLPRGADLTHAAVAGLLTQAVQFLGCYLGLQAGVPAGVAALILGVNPAATAVVARIALGERLTGRKVVAAGLGLGAVVAACWSTVPQLAHAGAGIGFTVLGLAGLAVGGVYQQRFCRNVDPVAGNAVGLLVAAAPAAALTAAFGATVTDPGRAALVLVVMVLVNSMVATTLYLRVIAVAGAGGAAMLFALIPAVAALLSAVLVAESMRPGAVIGVVLGSIACLTASWGSRRPPLAGVGGPSSEGDRLRGEDRRGLGGTLQVRPAGRGYR</sequence>
<dbReference type="InterPro" id="IPR000620">
    <property type="entry name" value="EamA_dom"/>
</dbReference>
<feature type="transmembrane region" description="Helical" evidence="7">
    <location>
        <begin position="240"/>
        <end position="259"/>
    </location>
</feature>
<dbReference type="GO" id="GO:0016020">
    <property type="term" value="C:membrane"/>
    <property type="evidence" value="ECO:0007669"/>
    <property type="project" value="UniProtKB-SubCell"/>
</dbReference>
<feature type="transmembrane region" description="Helical" evidence="7">
    <location>
        <begin position="146"/>
        <end position="166"/>
    </location>
</feature>
<feature type="domain" description="EamA" evidence="8">
    <location>
        <begin position="6"/>
        <end position="133"/>
    </location>
</feature>
<dbReference type="InterPro" id="IPR050638">
    <property type="entry name" value="AA-Vitamin_Transporters"/>
</dbReference>
<feature type="compositionally biased region" description="Basic and acidic residues" evidence="6">
    <location>
        <begin position="298"/>
        <end position="309"/>
    </location>
</feature>
<evidence type="ECO:0000256" key="7">
    <source>
        <dbReference type="SAM" id="Phobius"/>
    </source>
</evidence>
<dbReference type="KEGG" id="tpr:Tpau_1803"/>
<accession>D5UME1</accession>
<keyword evidence="4 7" id="KW-1133">Transmembrane helix</keyword>
<dbReference type="SUPFAM" id="SSF103481">
    <property type="entry name" value="Multidrug resistance efflux transporter EmrE"/>
    <property type="match status" value="2"/>
</dbReference>
<feature type="region of interest" description="Disordered" evidence="6">
    <location>
        <begin position="289"/>
        <end position="324"/>
    </location>
</feature>
<proteinExistence type="inferred from homology"/>
<dbReference type="PANTHER" id="PTHR32322">
    <property type="entry name" value="INNER MEMBRANE TRANSPORTER"/>
    <property type="match status" value="1"/>
</dbReference>
<dbReference type="AlphaFoldDB" id="D5UME1"/>
<keyword evidence="10" id="KW-1185">Reference proteome</keyword>
<reference evidence="10" key="1">
    <citation type="submission" date="2010-03" db="EMBL/GenBank/DDBJ databases">
        <title>The complete chromosome of Tsukamurella paurometabola DSM 20162.</title>
        <authorList>
            <consortium name="US DOE Joint Genome Institute (JGI-PGF)"/>
            <person name="Lucas S."/>
            <person name="Copeland A."/>
            <person name="Lapidus A."/>
            <person name="Glavina del Rio T."/>
            <person name="Dalin E."/>
            <person name="Tice H."/>
            <person name="Bruce D."/>
            <person name="Goodwin L."/>
            <person name="Pitluck S."/>
            <person name="Kyrpides N."/>
            <person name="Mavromatis K."/>
            <person name="Ivanova N."/>
            <person name="Mikhailova N."/>
            <person name="Munk A.C."/>
            <person name="Brettin T."/>
            <person name="Detter J.C."/>
            <person name="Tapia R."/>
            <person name="Han C."/>
            <person name="Larimer F."/>
            <person name="Land M."/>
            <person name="Hauser L."/>
            <person name="Markowitz V."/>
            <person name="Cheng J.-F."/>
            <person name="Hugenholtz P."/>
            <person name="Woyke T."/>
            <person name="Wu D."/>
            <person name="Jando M."/>
            <person name="Brambilla E."/>
            <person name="Klenk H.-P."/>
            <person name="Eisen J.A."/>
        </authorList>
    </citation>
    <scope>NUCLEOTIDE SEQUENCE [LARGE SCALE GENOMIC DNA]</scope>
    <source>
        <strain evidence="10">ATCC 8368 / DSM 20162 / CCUG 35730 / CIP 100753 / JCM 10117 / KCTC 9821 / NBRC 16120 / NCIMB 702349 / NCTC 13040</strain>
    </source>
</reference>
<keyword evidence="3 7" id="KW-0812">Transmembrane</keyword>
<comment type="similarity">
    <text evidence="2">Belongs to the EamA transporter family.</text>
</comment>
<protein>
    <recommendedName>
        <fullName evidence="8">EamA domain-containing protein</fullName>
    </recommendedName>
</protein>
<evidence type="ECO:0000259" key="8">
    <source>
        <dbReference type="Pfam" id="PF00892"/>
    </source>
</evidence>
<evidence type="ECO:0000313" key="9">
    <source>
        <dbReference type="EMBL" id="ADG78421.1"/>
    </source>
</evidence>
<dbReference type="PANTHER" id="PTHR32322:SF2">
    <property type="entry name" value="EAMA DOMAIN-CONTAINING PROTEIN"/>
    <property type="match status" value="1"/>
</dbReference>
<feature type="transmembrane region" description="Helical" evidence="7">
    <location>
        <begin position="265"/>
        <end position="283"/>
    </location>
</feature>
<comment type="subcellular location">
    <subcellularLocation>
        <location evidence="1">Membrane</location>
        <topology evidence="1">Multi-pass membrane protein</topology>
    </subcellularLocation>
</comment>
<evidence type="ECO:0000256" key="6">
    <source>
        <dbReference type="SAM" id="MobiDB-lite"/>
    </source>
</evidence>
<dbReference type="InterPro" id="IPR037185">
    <property type="entry name" value="EmrE-like"/>
</dbReference>
<feature type="transmembrane region" description="Helical" evidence="7">
    <location>
        <begin position="63"/>
        <end position="85"/>
    </location>
</feature>
<dbReference type="eggNOG" id="COG0697">
    <property type="taxonomic scope" value="Bacteria"/>
</dbReference>
<evidence type="ECO:0000256" key="2">
    <source>
        <dbReference type="ARBA" id="ARBA00007362"/>
    </source>
</evidence>
<dbReference type="STRING" id="521096.Tpau_1803"/>
<dbReference type="Proteomes" id="UP000001213">
    <property type="component" value="Chromosome"/>
</dbReference>
<dbReference type="RefSeq" id="WP_013126449.1">
    <property type="nucleotide sequence ID" value="NC_014158.1"/>
</dbReference>
<reference evidence="9 10" key="2">
    <citation type="journal article" date="2011" name="Stand. Genomic Sci.">
        <title>Complete genome sequence of Tsukamurella paurometabola type strain (no. 33).</title>
        <authorList>
            <person name="Munk A.C."/>
            <person name="Lapidus A."/>
            <person name="Lucas S."/>
            <person name="Nolan M."/>
            <person name="Tice H."/>
            <person name="Cheng J.F."/>
            <person name="Del Rio T.G."/>
            <person name="Goodwin L."/>
            <person name="Pitluck S."/>
            <person name="Liolios K."/>
            <person name="Huntemann M."/>
            <person name="Ivanova N."/>
            <person name="Mavromatis K."/>
            <person name="Mikhailova N."/>
            <person name="Pati A."/>
            <person name="Chen A."/>
            <person name="Palaniappan K."/>
            <person name="Tapia R."/>
            <person name="Han C."/>
            <person name="Land M."/>
            <person name="Hauser L."/>
            <person name="Chang Y.J."/>
            <person name="Jeffries C.D."/>
            <person name="Brettin T."/>
            <person name="Yasawong M."/>
            <person name="Brambilla E.M."/>
            <person name="Rohde M."/>
            <person name="Sikorski J."/>
            <person name="Goker M."/>
            <person name="Detter J.C."/>
            <person name="Woyke T."/>
            <person name="Bristow J."/>
            <person name="Eisen J.A."/>
            <person name="Markowitz V."/>
            <person name="Hugenholtz P."/>
            <person name="Kyrpides N.C."/>
            <person name="Klenk H.P."/>
        </authorList>
    </citation>
    <scope>NUCLEOTIDE SEQUENCE [LARGE SCALE GENOMIC DNA]</scope>
    <source>
        <strain evidence="10">ATCC 8368 / DSM 20162 / CCUG 35730 / CIP 100753 / JCM 10117 / KCTC 9821 / NBRC 16120 / NCIMB 702349 / NCTC 13040</strain>
    </source>
</reference>
<dbReference type="EMBL" id="CP001966">
    <property type="protein sequence ID" value="ADG78421.1"/>
    <property type="molecule type" value="Genomic_DNA"/>
</dbReference>
<feature type="transmembrane region" description="Helical" evidence="7">
    <location>
        <begin position="178"/>
        <end position="202"/>
    </location>
</feature>
<evidence type="ECO:0000256" key="3">
    <source>
        <dbReference type="ARBA" id="ARBA00022692"/>
    </source>
</evidence>
<organism evidence="9 10">
    <name type="scientific">Tsukamurella paurometabola (strain ATCC 8368 / DSM 20162 / CCUG 35730 / CIP 100753 / JCM 10117 / KCTC 9821 / NBRC 16120 / NCIMB 702349 / NCTC 13040)</name>
    <name type="common">Corynebacterium paurometabolum</name>
    <dbReference type="NCBI Taxonomy" id="521096"/>
    <lineage>
        <taxon>Bacteria</taxon>
        <taxon>Bacillati</taxon>
        <taxon>Actinomycetota</taxon>
        <taxon>Actinomycetes</taxon>
        <taxon>Mycobacteriales</taxon>
        <taxon>Tsukamurellaceae</taxon>
        <taxon>Tsukamurella</taxon>
    </lineage>
</organism>
<evidence type="ECO:0000313" key="10">
    <source>
        <dbReference type="Proteomes" id="UP000001213"/>
    </source>
</evidence>
<gene>
    <name evidence="9" type="ordered locus">Tpau_1803</name>
</gene>
<feature type="transmembrane region" description="Helical" evidence="7">
    <location>
        <begin position="32"/>
        <end position="51"/>
    </location>
</feature>